<keyword evidence="1" id="KW-0812">Transmembrane</keyword>
<sequence>LLQLFVLLSLTFCLLSFIILKRKNGPHILSKIKMYPFSFKDLIEVSLSTGTLTISILDIFLCYLYLLVALLIFLTAIFSVYKSLENPYMRDNDNINSFTLQFISVSFIGLYTISQISIFRTMPYHPLEYLGYIIKNIGDDILSIMKKVWNFLS</sequence>
<dbReference type="VEuPathDB" id="PlasmoDB:PGAL8A_00036100"/>
<keyword evidence="3" id="KW-1185">Reference proteome</keyword>
<keyword evidence="1" id="KW-1133">Transmembrane helix</keyword>
<dbReference type="GeneID" id="39728885"/>
<organism evidence="2 3">
    <name type="scientific">Plasmodium gallinaceum</name>
    <dbReference type="NCBI Taxonomy" id="5849"/>
    <lineage>
        <taxon>Eukaryota</taxon>
        <taxon>Sar</taxon>
        <taxon>Alveolata</taxon>
        <taxon>Apicomplexa</taxon>
        <taxon>Aconoidasida</taxon>
        <taxon>Haemosporida</taxon>
        <taxon>Plasmodiidae</taxon>
        <taxon>Plasmodium</taxon>
        <taxon>Plasmodium (Haemamoeba)</taxon>
    </lineage>
</organism>
<dbReference type="RefSeq" id="XP_028530723.1">
    <property type="nucleotide sequence ID" value="XM_028674362.1"/>
</dbReference>
<feature type="transmembrane region" description="Helical" evidence="1">
    <location>
        <begin position="6"/>
        <end position="24"/>
    </location>
</feature>
<name>A0A1J1GZA1_PLAGA</name>
<evidence type="ECO:0000313" key="2">
    <source>
        <dbReference type="EMBL" id="CRG97924.1"/>
    </source>
</evidence>
<accession>A0A1J1GZA1</accession>
<dbReference type="AlphaFoldDB" id="A0A1J1GZA1"/>
<dbReference type="OrthoDB" id="371157at2759"/>
<feature type="transmembrane region" description="Helical" evidence="1">
    <location>
        <begin position="98"/>
        <end position="119"/>
    </location>
</feature>
<evidence type="ECO:0000313" key="3">
    <source>
        <dbReference type="Proteomes" id="UP000220797"/>
    </source>
</evidence>
<comment type="caution">
    <text evidence="2">The sequence shown here is derived from an EMBL/GenBank/DDBJ whole genome shotgun (WGS) entry which is preliminary data.</text>
</comment>
<keyword evidence="1" id="KW-0472">Membrane</keyword>
<proteinExistence type="predicted"/>
<gene>
    <name evidence="2" type="ORF">PGAL8A_00036100</name>
</gene>
<feature type="transmembrane region" description="Helical" evidence="1">
    <location>
        <begin position="45"/>
        <end position="78"/>
    </location>
</feature>
<feature type="non-terminal residue" evidence="2">
    <location>
        <position position="1"/>
    </location>
</feature>
<evidence type="ECO:0000256" key="1">
    <source>
        <dbReference type="SAM" id="Phobius"/>
    </source>
</evidence>
<dbReference type="EMBL" id="CVMV01000117">
    <property type="protein sequence ID" value="CRG97924.1"/>
    <property type="molecule type" value="Genomic_DNA"/>
</dbReference>
<dbReference type="Proteomes" id="UP000220797">
    <property type="component" value="Unassembled WGS sequence"/>
</dbReference>
<protein>
    <submittedName>
        <fullName evidence="2">Uncharacterized protein</fullName>
    </submittedName>
</protein>
<reference evidence="2" key="1">
    <citation type="submission" date="2015-04" db="EMBL/GenBank/DDBJ databases">
        <authorList>
            <consortium name="Pathogen Informatics"/>
        </authorList>
    </citation>
    <scope>NUCLEOTIDE SEQUENCE [LARGE SCALE GENOMIC DNA]</scope>
    <source>
        <strain evidence="2">8A</strain>
    </source>
</reference>
<dbReference type="OMA" id="FKSMPYH"/>